<organism evidence="4">
    <name type="scientific">Hydatigena taeniaeformis</name>
    <name type="common">Feline tapeworm</name>
    <name type="synonym">Taenia taeniaeformis</name>
    <dbReference type="NCBI Taxonomy" id="6205"/>
    <lineage>
        <taxon>Eukaryota</taxon>
        <taxon>Metazoa</taxon>
        <taxon>Spiralia</taxon>
        <taxon>Lophotrochozoa</taxon>
        <taxon>Platyhelminthes</taxon>
        <taxon>Cestoda</taxon>
        <taxon>Eucestoda</taxon>
        <taxon>Cyclophyllidea</taxon>
        <taxon>Taeniidae</taxon>
        <taxon>Hydatigera</taxon>
    </lineage>
</organism>
<dbReference type="Proteomes" id="UP000274429">
    <property type="component" value="Unassembled WGS sequence"/>
</dbReference>
<proteinExistence type="predicted"/>
<evidence type="ECO:0000313" key="2">
    <source>
        <dbReference type="EMBL" id="VDM25956.1"/>
    </source>
</evidence>
<protein>
    <submittedName>
        <fullName evidence="2 4">Uncharacterized protein</fullName>
    </submittedName>
</protein>
<dbReference type="OrthoDB" id="10475166at2759"/>
<keyword evidence="3" id="KW-1185">Reference proteome</keyword>
<reference evidence="4" key="1">
    <citation type="submission" date="2017-02" db="UniProtKB">
        <authorList>
            <consortium name="WormBaseParasite"/>
        </authorList>
    </citation>
    <scope>IDENTIFICATION</scope>
</reference>
<dbReference type="AlphaFoldDB" id="A0A0R3WW35"/>
<name>A0A0R3WW35_HYDTA</name>
<feature type="region of interest" description="Disordered" evidence="1">
    <location>
        <begin position="1"/>
        <end position="30"/>
    </location>
</feature>
<dbReference type="EMBL" id="UYWX01005783">
    <property type="protein sequence ID" value="VDM25956.1"/>
    <property type="molecule type" value="Genomic_DNA"/>
</dbReference>
<feature type="compositionally biased region" description="Low complexity" evidence="1">
    <location>
        <begin position="1"/>
        <end position="26"/>
    </location>
</feature>
<accession>A0A0R3WW35</accession>
<gene>
    <name evidence="2" type="ORF">TTAC_LOCUS4960</name>
</gene>
<sequence>MQPKTRTPRSKTTTSPDTSTTTTVTVQVNPLEVDPYDELPGVIEVAPPIPPHPNKMDQSVYANFYENYPPGGTLDGRNGLPSSRNPTVLPRSASPKTEEGQAKSVSFATTKSYATTNTSTPATTAAASAAAAANPCLTAECNNENHQVKTLIAPELSFLHT</sequence>
<dbReference type="WBParaSite" id="TTAC_0000497501-mRNA-1">
    <property type="protein sequence ID" value="TTAC_0000497501-mRNA-1"/>
    <property type="gene ID" value="TTAC_0000497501"/>
</dbReference>
<evidence type="ECO:0000313" key="3">
    <source>
        <dbReference type="Proteomes" id="UP000274429"/>
    </source>
</evidence>
<evidence type="ECO:0000313" key="4">
    <source>
        <dbReference type="WBParaSite" id="TTAC_0000497501-mRNA-1"/>
    </source>
</evidence>
<reference evidence="2 3" key="2">
    <citation type="submission" date="2018-11" db="EMBL/GenBank/DDBJ databases">
        <authorList>
            <consortium name="Pathogen Informatics"/>
        </authorList>
    </citation>
    <scope>NUCLEOTIDE SEQUENCE [LARGE SCALE GENOMIC DNA]</scope>
</reference>
<evidence type="ECO:0000256" key="1">
    <source>
        <dbReference type="SAM" id="MobiDB-lite"/>
    </source>
</evidence>
<feature type="region of interest" description="Disordered" evidence="1">
    <location>
        <begin position="67"/>
        <end position="107"/>
    </location>
</feature>